<proteinExistence type="predicted"/>
<accession>A0A162EAL7</accession>
<reference evidence="1 2" key="1">
    <citation type="submission" date="2015-04" db="EMBL/GenBank/DDBJ databases">
        <title>Complete Genome Sequence of S. Typhimurium Bacteriophage NR01.</title>
        <authorList>
            <person name="Lee J.-H."/>
            <person name="Lee H.Y."/>
            <person name="Song N.R."/>
        </authorList>
    </citation>
    <scope>NUCLEOTIDE SEQUENCE [LARGE SCALE GENOMIC DNA]</scope>
</reference>
<evidence type="ECO:0000313" key="1">
    <source>
        <dbReference type="EMBL" id="AKN44444.1"/>
    </source>
</evidence>
<dbReference type="GeneID" id="29064614"/>
<organism evidence="1 2">
    <name type="scientific">Salmonella phage NR01</name>
    <dbReference type="NCBI Taxonomy" id="1647411"/>
    <lineage>
        <taxon>Viruses</taxon>
        <taxon>Duplodnaviria</taxon>
        <taxon>Heunggongvirae</taxon>
        <taxon>Uroviricota</taxon>
        <taxon>Caudoviricetes</taxon>
        <taxon>Demerecviridae</taxon>
        <taxon>Markadamsvirinae</taxon>
        <taxon>Tequintavirus</taxon>
        <taxon>Tequintavirus NR01</taxon>
    </lineage>
</organism>
<name>A0A162EAL7_9CAUD</name>
<evidence type="ECO:0000313" key="2">
    <source>
        <dbReference type="Proteomes" id="UP000202365"/>
    </source>
</evidence>
<dbReference type="Proteomes" id="UP000202365">
    <property type="component" value="Segment"/>
</dbReference>
<sequence>MINHGNGIFTVRGLTEAHDAMSVRARELGAQNIPLEKILVAIRGWAYALKKSHKSIYINNTAHITFLAEGAGQLENTAIIITDSVYE</sequence>
<dbReference type="RefSeq" id="YP_009283446.1">
    <property type="nucleotide sequence ID" value="NC_031042.1"/>
</dbReference>
<dbReference type="KEGG" id="vg:29064614"/>
<dbReference type="EMBL" id="KR233164">
    <property type="protein sequence ID" value="AKN44444.1"/>
    <property type="molecule type" value="Genomic_DNA"/>
</dbReference>
<keyword evidence="2" id="KW-1185">Reference proteome</keyword>
<protein>
    <submittedName>
        <fullName evidence="1">Uncharacterized protein</fullName>
    </submittedName>
</protein>
<gene>
    <name evidence="1" type="ORF">NR01_0105</name>
</gene>